<dbReference type="PANTHER" id="PTHR13165">
    <property type="entry name" value="ARSENITE-RESISTANCE PROTEIN 2"/>
    <property type="match status" value="1"/>
</dbReference>
<keyword evidence="4" id="KW-0539">Nucleus</keyword>
<sequence>MDYSSGGVKRGGGGSRRDDFGGNSAKRSRIDNASDSFEPVIRSADETNAQMFTFKRFLAQQEDDISDEDAIKKYNDYKLEFKKNQLTKFFEAHKAEEWFRNKYHPVDSEKCKHEKLEAAQKRFEIFEEFRKAGTFDVTSVDLKNAKELIRMMDTVVVKLEGGTDADVKALESERIEDDSLIEIKREQEKEKEKETSKDEESTEKEDKTESESQDANGADKQNGTEAAEKTNQEDGALSDGDDSTKKKMLLHKTSSIFLRNVPPSVTQEELEGLCKRSPGFLRLCFSEPFHDRKWHRRAWATYRRDVNIREICWTINNIKIRDSELNGIINRDITRRVRTANGVTGHISVAQNDLKQAAKLVALLDKQIGMFTNESEEERMKDIQLGVDLVESSKNPILRSVRDVYLDAMLDDVSPEEEEMLGIQKSSSYAGSGSEAPKVDEKVAFNRDERIIKALDKLIFYLRIVHSVDYYFHGEYPNEDKMPNRCGMFHVRAPTPTAALPPFTATDDGKLMMPKKFVTDFITNFSQRLSAEFFSIEFISQDDLEKLGKNDPEEALEKFIQENTVELAKDKWLCPLSGKKFKGPEFIRKHLETKHQERLDEAKVDALFYNNYLIDARRPMEPEGKQLQTATPQRDRERGEDDRRDRERERGGDRFDDRRRDGGSLFGSGGGDRNRAFPNRYDRGDHGRPNQGGGRYFDDGARGRRDPRVPIAYRDLDAPEDIA</sequence>
<dbReference type="STRING" id="2018661.A0A2A2JCD6"/>
<feature type="compositionally biased region" description="Basic and acidic residues" evidence="6">
    <location>
        <begin position="696"/>
        <end position="708"/>
    </location>
</feature>
<feature type="region of interest" description="Disordered" evidence="6">
    <location>
        <begin position="619"/>
        <end position="723"/>
    </location>
</feature>
<comment type="similarity">
    <text evidence="2">Belongs to the ARS2 family.</text>
</comment>
<protein>
    <recommendedName>
        <fullName evidence="3">Serrate RNA effector molecule homolog</fullName>
    </recommendedName>
    <alternativeName>
        <fullName evidence="5">Arsenite-resistance protein 2 homolog</fullName>
    </alternativeName>
</protein>
<feature type="compositionally biased region" description="Basic and acidic residues" evidence="6">
    <location>
        <begin position="181"/>
        <end position="210"/>
    </location>
</feature>
<comment type="subcellular location">
    <subcellularLocation>
        <location evidence="1">Nucleus</location>
    </subcellularLocation>
</comment>
<evidence type="ECO:0000313" key="9">
    <source>
        <dbReference type="EMBL" id="PAV59259.1"/>
    </source>
</evidence>
<dbReference type="GO" id="GO:0016604">
    <property type="term" value="C:nuclear body"/>
    <property type="evidence" value="ECO:0007669"/>
    <property type="project" value="TreeGrafter"/>
</dbReference>
<feature type="compositionally biased region" description="Basic and acidic residues" evidence="6">
    <location>
        <begin position="672"/>
        <end position="688"/>
    </location>
</feature>
<evidence type="ECO:0000256" key="1">
    <source>
        <dbReference type="ARBA" id="ARBA00004123"/>
    </source>
</evidence>
<reference evidence="9 10" key="1">
    <citation type="journal article" date="2017" name="Curr. Biol.">
        <title>Genome architecture and evolution of a unichromosomal asexual nematode.</title>
        <authorList>
            <person name="Fradin H."/>
            <person name="Zegar C."/>
            <person name="Gutwein M."/>
            <person name="Lucas J."/>
            <person name="Kovtun M."/>
            <person name="Corcoran D."/>
            <person name="Baugh L.R."/>
            <person name="Kiontke K."/>
            <person name="Gunsalus K."/>
            <person name="Fitch D.H."/>
            <person name="Piano F."/>
        </authorList>
    </citation>
    <scope>NUCLEOTIDE SEQUENCE [LARGE SCALE GENOMIC DNA]</scope>
    <source>
        <strain evidence="9">PF1309</strain>
    </source>
</reference>
<dbReference type="InterPro" id="IPR007042">
    <property type="entry name" value="SERRATE/Ars2_C"/>
</dbReference>
<evidence type="ECO:0000259" key="7">
    <source>
        <dbReference type="Pfam" id="PF04959"/>
    </source>
</evidence>
<dbReference type="InterPro" id="IPR039727">
    <property type="entry name" value="SE/Ars2"/>
</dbReference>
<feature type="compositionally biased region" description="Basic and acidic residues" evidence="6">
    <location>
        <begin position="633"/>
        <end position="662"/>
    </location>
</feature>
<evidence type="ECO:0000256" key="2">
    <source>
        <dbReference type="ARBA" id="ARBA00005407"/>
    </source>
</evidence>
<dbReference type="PANTHER" id="PTHR13165:SF0">
    <property type="entry name" value="SERRATE RNA EFFECTOR MOLECULE HOMOLOG"/>
    <property type="match status" value="1"/>
</dbReference>
<dbReference type="AlphaFoldDB" id="A0A2A2JCD6"/>
<evidence type="ECO:0000259" key="8">
    <source>
        <dbReference type="Pfam" id="PF12066"/>
    </source>
</evidence>
<evidence type="ECO:0000256" key="4">
    <source>
        <dbReference type="ARBA" id="ARBA00023242"/>
    </source>
</evidence>
<evidence type="ECO:0000256" key="5">
    <source>
        <dbReference type="ARBA" id="ARBA00030701"/>
    </source>
</evidence>
<comment type="caution">
    <text evidence="9">The sequence shown here is derived from an EMBL/GenBank/DDBJ whole genome shotgun (WGS) entry which is preliminary data.</text>
</comment>
<accession>A0A2A2JCD6</accession>
<feature type="domain" description="SERRATE/Ars2 C-terminal" evidence="7">
    <location>
        <begin position="518"/>
        <end position="671"/>
    </location>
</feature>
<dbReference type="OrthoDB" id="342064at2759"/>
<feature type="region of interest" description="Disordered" evidence="6">
    <location>
        <begin position="179"/>
        <end position="244"/>
    </location>
</feature>
<name>A0A2A2JCD6_9BILA</name>
<dbReference type="GO" id="GO:0031053">
    <property type="term" value="P:primary miRNA processing"/>
    <property type="evidence" value="ECO:0007669"/>
    <property type="project" value="TreeGrafter"/>
</dbReference>
<organism evidence="9 10">
    <name type="scientific">Diploscapter pachys</name>
    <dbReference type="NCBI Taxonomy" id="2018661"/>
    <lineage>
        <taxon>Eukaryota</taxon>
        <taxon>Metazoa</taxon>
        <taxon>Ecdysozoa</taxon>
        <taxon>Nematoda</taxon>
        <taxon>Chromadorea</taxon>
        <taxon>Rhabditida</taxon>
        <taxon>Rhabditina</taxon>
        <taxon>Rhabditomorpha</taxon>
        <taxon>Rhabditoidea</taxon>
        <taxon>Rhabditidae</taxon>
        <taxon>Diploscapter</taxon>
    </lineage>
</organism>
<dbReference type="Pfam" id="PF04959">
    <property type="entry name" value="ARS2"/>
    <property type="match status" value="1"/>
</dbReference>
<feature type="domain" description="SERRATE/Ars2 N-terminal" evidence="8">
    <location>
        <begin position="55"/>
        <end position="164"/>
    </location>
</feature>
<gene>
    <name evidence="9" type="ORF">WR25_09901</name>
</gene>
<dbReference type="InterPro" id="IPR021933">
    <property type="entry name" value="SERRATE/Ars2_N"/>
</dbReference>
<evidence type="ECO:0000256" key="6">
    <source>
        <dbReference type="SAM" id="MobiDB-lite"/>
    </source>
</evidence>
<feature type="region of interest" description="Disordered" evidence="6">
    <location>
        <begin position="1"/>
        <end position="39"/>
    </location>
</feature>
<proteinExistence type="inferred from homology"/>
<dbReference type="Pfam" id="PF12066">
    <property type="entry name" value="SERRATE_Ars2_N"/>
    <property type="match status" value="1"/>
</dbReference>
<keyword evidence="10" id="KW-1185">Reference proteome</keyword>
<evidence type="ECO:0000256" key="3">
    <source>
        <dbReference type="ARBA" id="ARBA00017364"/>
    </source>
</evidence>
<evidence type="ECO:0000313" key="10">
    <source>
        <dbReference type="Proteomes" id="UP000218231"/>
    </source>
</evidence>
<dbReference type="EMBL" id="LIAE01010538">
    <property type="protein sequence ID" value="PAV59259.1"/>
    <property type="molecule type" value="Genomic_DNA"/>
</dbReference>
<dbReference type="Proteomes" id="UP000218231">
    <property type="component" value="Unassembled WGS sequence"/>
</dbReference>